<gene>
    <name evidence="2" type="ORF">17.t00022</name>
</gene>
<name>Q2AAA1_ASPOF</name>
<accession>Q2AAA1</accession>
<protein>
    <recommendedName>
        <fullName evidence="3">Secreted protein</fullName>
    </recommendedName>
</protein>
<dbReference type="AlphaFoldDB" id="Q2AAA1"/>
<dbReference type="EMBL" id="AC183433">
    <property type="protein sequence ID" value="ABD63095.1"/>
    <property type="molecule type" value="Genomic_DNA"/>
</dbReference>
<proteinExistence type="predicted"/>
<evidence type="ECO:0000256" key="1">
    <source>
        <dbReference type="SAM" id="SignalP"/>
    </source>
</evidence>
<sequence>MPATTLSVIGAVVELLGCVAGDFDGAEEEEQGAVNGAASNSRGNRGKEIGCGGVSDGVWAAARGEGGTTATRVSHRQQIR</sequence>
<feature type="chain" id="PRO_5004206066" description="Secreted protein" evidence="1">
    <location>
        <begin position="22"/>
        <end position="80"/>
    </location>
</feature>
<keyword evidence="1" id="KW-0732">Signal</keyword>
<evidence type="ECO:0008006" key="3">
    <source>
        <dbReference type="Google" id="ProtNLM"/>
    </source>
</evidence>
<evidence type="ECO:0000313" key="2">
    <source>
        <dbReference type="EMBL" id="ABD63095.1"/>
    </source>
</evidence>
<organism evidence="2">
    <name type="scientific">Asparagus officinalis</name>
    <name type="common">Garden asparagus</name>
    <dbReference type="NCBI Taxonomy" id="4686"/>
    <lineage>
        <taxon>Eukaryota</taxon>
        <taxon>Viridiplantae</taxon>
        <taxon>Streptophyta</taxon>
        <taxon>Embryophyta</taxon>
        <taxon>Tracheophyta</taxon>
        <taxon>Spermatophyta</taxon>
        <taxon>Magnoliopsida</taxon>
        <taxon>Liliopsida</taxon>
        <taxon>Asparagales</taxon>
        <taxon>Asparagaceae</taxon>
        <taxon>Asparagoideae</taxon>
        <taxon>Asparagus</taxon>
    </lineage>
</organism>
<reference evidence="2" key="1">
    <citation type="submission" date="2006-03" db="EMBL/GenBank/DDBJ databases">
        <title>Comparative Sequence and Genetic Analyses of Asparagus BACs Reveal No Microsynteny with Onion or Rice.</title>
        <authorList>
            <person name="Jernej J."/>
            <person name="Telgmann A."/>
            <person name="Jung C."/>
            <person name="Cheung F."/>
            <person name="Havey M.J."/>
            <person name="Town C.D."/>
        </authorList>
    </citation>
    <scope>NUCLEOTIDE SEQUENCE</scope>
</reference>
<feature type="signal peptide" evidence="1">
    <location>
        <begin position="1"/>
        <end position="21"/>
    </location>
</feature>